<keyword evidence="12" id="KW-1185">Reference proteome</keyword>
<feature type="transmembrane region" description="Helical" evidence="9">
    <location>
        <begin position="69"/>
        <end position="88"/>
    </location>
</feature>
<evidence type="ECO:0000256" key="4">
    <source>
        <dbReference type="ARBA" id="ARBA00022679"/>
    </source>
</evidence>
<feature type="domain" description="Histidine kinase/HSP90-like ATPase" evidence="10">
    <location>
        <begin position="321"/>
        <end position="412"/>
    </location>
</feature>
<organism evidence="11 12">
    <name type="scientific">Egibacter rhizosphaerae</name>
    <dbReference type="NCBI Taxonomy" id="1670831"/>
    <lineage>
        <taxon>Bacteria</taxon>
        <taxon>Bacillati</taxon>
        <taxon>Actinomycetota</taxon>
        <taxon>Nitriliruptoria</taxon>
        <taxon>Egibacterales</taxon>
        <taxon>Egibacteraceae</taxon>
        <taxon>Egibacter</taxon>
    </lineage>
</organism>
<gene>
    <name evidence="11" type="ORF">ER308_02040</name>
</gene>
<keyword evidence="9" id="KW-1133">Transmembrane helix</keyword>
<evidence type="ECO:0000256" key="1">
    <source>
        <dbReference type="ARBA" id="ARBA00000085"/>
    </source>
</evidence>
<dbReference type="Pfam" id="PF02518">
    <property type="entry name" value="HATPase_c"/>
    <property type="match status" value="1"/>
</dbReference>
<dbReference type="Pfam" id="PF07730">
    <property type="entry name" value="HisKA_3"/>
    <property type="match status" value="1"/>
</dbReference>
<dbReference type="Gene3D" id="3.30.565.10">
    <property type="entry name" value="Histidine kinase-like ATPase, C-terminal domain"/>
    <property type="match status" value="1"/>
</dbReference>
<dbReference type="GO" id="GO:0046983">
    <property type="term" value="F:protein dimerization activity"/>
    <property type="evidence" value="ECO:0007669"/>
    <property type="project" value="InterPro"/>
</dbReference>
<keyword evidence="3" id="KW-0597">Phosphoprotein</keyword>
<sequence>MLRTISGVGGGGTGPMASVRDGVRGVVGRYRRYRRAGGRARSWVPDVGFATGVCAVAFASLALSDEPAVRAVDVGAYGLLAGGSALLLLRRRQPVAVLAAVAVVALMSFALGYPGGPPTVVLMAAIYAAAAAGRQAWTWSAVGLFAGVGSVYRALVEGDPLVTIALNSALFVLVALLGDAVSSRRALRGEAAARLRHAEEERERDAQRRVLDERLRIARELHDVMAHTLSTVTVQAGAAADSLDERPEAARTAVATIRGSTRQAMSELRATVSVLRDGDQRSGLAPTPGLVDLPPLIESVEHAGLTVALHVEAGERPLPAAAELTAYRLVQEALTNVVRHAGAATATVVVAREGDTLVVTIDDDGCGTAAVSQPGFGLQGMRERAEAVGGWLRAGPRAQGGFRVGADLPVGELTR</sequence>
<dbReference type="OrthoDB" id="227596at2"/>
<dbReference type="InterPro" id="IPR003594">
    <property type="entry name" value="HATPase_dom"/>
</dbReference>
<evidence type="ECO:0000256" key="6">
    <source>
        <dbReference type="ARBA" id="ARBA00022777"/>
    </source>
</evidence>
<dbReference type="PANTHER" id="PTHR24421:SF10">
    <property type="entry name" value="NITRATE_NITRITE SENSOR PROTEIN NARQ"/>
    <property type="match status" value="1"/>
</dbReference>
<evidence type="ECO:0000256" key="9">
    <source>
        <dbReference type="SAM" id="Phobius"/>
    </source>
</evidence>
<dbReference type="Pfam" id="PF23539">
    <property type="entry name" value="DUF7134"/>
    <property type="match status" value="1"/>
</dbReference>
<dbReference type="Proteomes" id="UP000291469">
    <property type="component" value="Chromosome"/>
</dbReference>
<dbReference type="SUPFAM" id="SSF55874">
    <property type="entry name" value="ATPase domain of HSP90 chaperone/DNA topoisomerase II/histidine kinase"/>
    <property type="match status" value="1"/>
</dbReference>
<feature type="transmembrane region" description="Helical" evidence="9">
    <location>
        <begin position="43"/>
        <end position="63"/>
    </location>
</feature>
<evidence type="ECO:0000313" key="12">
    <source>
        <dbReference type="Proteomes" id="UP000291469"/>
    </source>
</evidence>
<evidence type="ECO:0000256" key="7">
    <source>
        <dbReference type="ARBA" id="ARBA00022840"/>
    </source>
</evidence>
<proteinExistence type="predicted"/>
<keyword evidence="8" id="KW-0902">Two-component regulatory system</keyword>
<keyword evidence="6 11" id="KW-0418">Kinase</keyword>
<dbReference type="InterPro" id="IPR050482">
    <property type="entry name" value="Sensor_HK_TwoCompSys"/>
</dbReference>
<keyword evidence="5" id="KW-0547">Nucleotide-binding</keyword>
<evidence type="ECO:0000256" key="3">
    <source>
        <dbReference type="ARBA" id="ARBA00022553"/>
    </source>
</evidence>
<dbReference type="InterPro" id="IPR055558">
    <property type="entry name" value="DUF7134"/>
</dbReference>
<evidence type="ECO:0000313" key="11">
    <source>
        <dbReference type="EMBL" id="QBI18463.1"/>
    </source>
</evidence>
<dbReference type="GO" id="GO:0000155">
    <property type="term" value="F:phosphorelay sensor kinase activity"/>
    <property type="evidence" value="ECO:0007669"/>
    <property type="project" value="InterPro"/>
</dbReference>
<keyword evidence="4" id="KW-0808">Transferase</keyword>
<dbReference type="AlphaFoldDB" id="A0A411YB34"/>
<dbReference type="GO" id="GO:0005524">
    <property type="term" value="F:ATP binding"/>
    <property type="evidence" value="ECO:0007669"/>
    <property type="project" value="UniProtKB-KW"/>
</dbReference>
<keyword evidence="7" id="KW-0067">ATP-binding</keyword>
<dbReference type="KEGG" id="erz:ER308_02040"/>
<keyword evidence="9" id="KW-0812">Transmembrane</keyword>
<reference evidence="11 12" key="1">
    <citation type="submission" date="2019-01" db="EMBL/GenBank/DDBJ databases">
        <title>Egibacter rhizosphaerae EGI 80759T.</title>
        <authorList>
            <person name="Chen D.-D."/>
            <person name="Tian Y."/>
            <person name="Jiao J.-Y."/>
            <person name="Zhang X.-T."/>
            <person name="Zhang Y.-G."/>
            <person name="Zhang Y."/>
            <person name="Xiao M."/>
            <person name="Shu W.-S."/>
            <person name="Li W.-J."/>
        </authorList>
    </citation>
    <scope>NUCLEOTIDE SEQUENCE [LARGE SCALE GENOMIC DNA]</scope>
    <source>
        <strain evidence="11 12">EGI 80759</strain>
    </source>
</reference>
<feature type="transmembrane region" description="Helical" evidence="9">
    <location>
        <begin position="95"/>
        <end position="113"/>
    </location>
</feature>
<dbReference type="EMBL" id="CP036402">
    <property type="protein sequence ID" value="QBI18463.1"/>
    <property type="molecule type" value="Genomic_DNA"/>
</dbReference>
<name>A0A411YB34_9ACTN</name>
<evidence type="ECO:0000259" key="10">
    <source>
        <dbReference type="SMART" id="SM00387"/>
    </source>
</evidence>
<dbReference type="EC" id="2.7.13.3" evidence="2"/>
<evidence type="ECO:0000256" key="8">
    <source>
        <dbReference type="ARBA" id="ARBA00023012"/>
    </source>
</evidence>
<evidence type="ECO:0000256" key="2">
    <source>
        <dbReference type="ARBA" id="ARBA00012438"/>
    </source>
</evidence>
<protein>
    <recommendedName>
        <fullName evidence="2">histidine kinase</fullName>
        <ecNumber evidence="2">2.7.13.3</ecNumber>
    </recommendedName>
</protein>
<dbReference type="InterPro" id="IPR036890">
    <property type="entry name" value="HATPase_C_sf"/>
</dbReference>
<accession>A0A411YB34</accession>
<dbReference type="SMART" id="SM00387">
    <property type="entry name" value="HATPase_c"/>
    <property type="match status" value="1"/>
</dbReference>
<evidence type="ECO:0000256" key="5">
    <source>
        <dbReference type="ARBA" id="ARBA00022741"/>
    </source>
</evidence>
<dbReference type="InterPro" id="IPR011712">
    <property type="entry name" value="Sig_transdc_His_kin_sub3_dim/P"/>
</dbReference>
<feature type="transmembrane region" description="Helical" evidence="9">
    <location>
        <begin position="160"/>
        <end position="178"/>
    </location>
</feature>
<dbReference type="PANTHER" id="PTHR24421">
    <property type="entry name" value="NITRATE/NITRITE SENSOR PROTEIN NARX-RELATED"/>
    <property type="match status" value="1"/>
</dbReference>
<keyword evidence="9" id="KW-0472">Membrane</keyword>
<dbReference type="CDD" id="cd16917">
    <property type="entry name" value="HATPase_UhpB-NarQ-NarX-like"/>
    <property type="match status" value="1"/>
</dbReference>
<dbReference type="Gene3D" id="1.20.5.1930">
    <property type="match status" value="1"/>
</dbReference>
<dbReference type="GO" id="GO:0016020">
    <property type="term" value="C:membrane"/>
    <property type="evidence" value="ECO:0007669"/>
    <property type="project" value="InterPro"/>
</dbReference>
<comment type="catalytic activity">
    <reaction evidence="1">
        <text>ATP + protein L-histidine = ADP + protein N-phospho-L-histidine.</text>
        <dbReference type="EC" id="2.7.13.3"/>
    </reaction>
</comment>